<dbReference type="SUPFAM" id="SSF159006">
    <property type="entry name" value="YopX-like"/>
    <property type="match status" value="1"/>
</dbReference>
<gene>
    <name evidence="1" type="ORF">GCM10011378_10140</name>
</gene>
<keyword evidence="2" id="KW-1185">Reference proteome</keyword>
<proteinExistence type="predicted"/>
<sequence>MKHPTRFRQWLPNPTKGRMLTGLKVGDTIALGDGQERPVTLPDLKETRFKRENRIMLASGMLDMEGQEIHETDIVQVFTHQGPAGPSYFAYVFFNPTRGFVFRNAQDVPISAVAFKRVWTNFYAEPHWMQQFEHHASFIEEHWA</sequence>
<protein>
    <recommendedName>
        <fullName evidence="3">Hedgehog/Intein (Hint) domain-containing protein</fullName>
    </recommendedName>
</protein>
<dbReference type="Proteomes" id="UP000601361">
    <property type="component" value="Unassembled WGS sequence"/>
</dbReference>
<dbReference type="EMBL" id="BMGS01000002">
    <property type="protein sequence ID" value="GGG35843.1"/>
    <property type="molecule type" value="Genomic_DNA"/>
</dbReference>
<evidence type="ECO:0000313" key="2">
    <source>
        <dbReference type="Proteomes" id="UP000601361"/>
    </source>
</evidence>
<accession>A0ABQ1WP68</accession>
<comment type="caution">
    <text evidence="1">The sequence shown here is derived from an EMBL/GenBank/DDBJ whole genome shotgun (WGS) entry which is preliminary data.</text>
</comment>
<name>A0ABQ1WP68_9BACT</name>
<reference evidence="2" key="1">
    <citation type="journal article" date="2019" name="Int. J. Syst. Evol. Microbiol.">
        <title>The Global Catalogue of Microorganisms (GCM) 10K type strain sequencing project: providing services to taxonomists for standard genome sequencing and annotation.</title>
        <authorList>
            <consortium name="The Broad Institute Genomics Platform"/>
            <consortium name="The Broad Institute Genome Sequencing Center for Infectious Disease"/>
            <person name="Wu L."/>
            <person name="Ma J."/>
        </authorList>
    </citation>
    <scope>NUCLEOTIDE SEQUENCE [LARGE SCALE GENOMIC DNA]</scope>
    <source>
        <strain evidence="2">CGMCC 1.12990</strain>
    </source>
</reference>
<evidence type="ECO:0008006" key="3">
    <source>
        <dbReference type="Google" id="ProtNLM"/>
    </source>
</evidence>
<dbReference type="RefSeq" id="WP_188556721.1">
    <property type="nucleotide sequence ID" value="NZ_BMGS01000002.1"/>
</dbReference>
<evidence type="ECO:0000313" key="1">
    <source>
        <dbReference type="EMBL" id="GGG35843.1"/>
    </source>
</evidence>
<organism evidence="1 2">
    <name type="scientific">Hymenobacter glacieicola</name>
    <dbReference type="NCBI Taxonomy" id="1562124"/>
    <lineage>
        <taxon>Bacteria</taxon>
        <taxon>Pseudomonadati</taxon>
        <taxon>Bacteroidota</taxon>
        <taxon>Cytophagia</taxon>
        <taxon>Cytophagales</taxon>
        <taxon>Hymenobacteraceae</taxon>
        <taxon>Hymenobacter</taxon>
    </lineage>
</organism>